<dbReference type="GO" id="GO:0000724">
    <property type="term" value="P:double-strand break repair via homologous recombination"/>
    <property type="evidence" value="ECO:0007669"/>
    <property type="project" value="TreeGrafter"/>
</dbReference>
<dbReference type="InterPro" id="IPR007199">
    <property type="entry name" value="Rep_factor-A_N"/>
</dbReference>
<reference evidence="11 12" key="1">
    <citation type="submission" date="2019-12" db="EMBL/GenBank/DDBJ databases">
        <authorList>
            <person name="Alioto T."/>
            <person name="Alioto T."/>
            <person name="Gomez Garrido J."/>
        </authorList>
    </citation>
    <scope>NUCLEOTIDE SEQUENCE [LARGE SCALE GENOMIC DNA]</scope>
</reference>
<proteinExistence type="inferred from homology"/>
<dbReference type="GO" id="GO:0051321">
    <property type="term" value="P:meiotic cell cycle"/>
    <property type="evidence" value="ECO:0007669"/>
    <property type="project" value="TreeGrafter"/>
</dbReference>
<evidence type="ECO:0000256" key="8">
    <source>
        <dbReference type="ARBA" id="ARBA00023242"/>
    </source>
</evidence>
<evidence type="ECO:0000256" key="2">
    <source>
        <dbReference type="ARBA" id="ARBA00005690"/>
    </source>
</evidence>
<dbReference type="PANTHER" id="PTHR23273:SF4">
    <property type="entry name" value="REPLICATION PROTEIN A OB DOMAIN-CONTAINING PROTEIN"/>
    <property type="match status" value="1"/>
</dbReference>
<evidence type="ECO:0000256" key="4">
    <source>
        <dbReference type="ARBA" id="ARBA00022723"/>
    </source>
</evidence>
<dbReference type="GO" id="GO:0007004">
    <property type="term" value="P:telomere maintenance via telomerase"/>
    <property type="evidence" value="ECO:0007669"/>
    <property type="project" value="TreeGrafter"/>
</dbReference>
<dbReference type="SUPFAM" id="SSF57756">
    <property type="entry name" value="Retrovirus zinc finger-like domains"/>
    <property type="match status" value="1"/>
</dbReference>
<dbReference type="GO" id="GO:0005662">
    <property type="term" value="C:DNA replication factor A complex"/>
    <property type="evidence" value="ECO:0007669"/>
    <property type="project" value="TreeGrafter"/>
</dbReference>
<accession>A0A8S0Q180</accession>
<evidence type="ECO:0000313" key="12">
    <source>
        <dbReference type="Proteomes" id="UP000594638"/>
    </source>
</evidence>
<dbReference type="InterPro" id="IPR012340">
    <property type="entry name" value="NA-bd_OB-fold"/>
</dbReference>
<dbReference type="GO" id="GO:0043047">
    <property type="term" value="F:single-stranded telomeric DNA binding"/>
    <property type="evidence" value="ECO:0007669"/>
    <property type="project" value="TreeGrafter"/>
</dbReference>
<comment type="caution">
    <text evidence="11">The sequence shown here is derived from an EMBL/GenBank/DDBJ whole genome shotgun (WGS) entry which is preliminary data.</text>
</comment>
<dbReference type="GO" id="GO:0006260">
    <property type="term" value="P:DNA replication"/>
    <property type="evidence" value="ECO:0007669"/>
    <property type="project" value="UniProtKB-KW"/>
</dbReference>
<dbReference type="Pfam" id="PF16900">
    <property type="entry name" value="REPA_OB_2"/>
    <property type="match status" value="1"/>
</dbReference>
<feature type="domain" description="CCHC-type" evidence="10">
    <location>
        <begin position="597"/>
        <end position="612"/>
    </location>
</feature>
<dbReference type="CDD" id="cd04476">
    <property type="entry name" value="RPA1_DBD_C"/>
    <property type="match status" value="1"/>
</dbReference>
<evidence type="ECO:0000256" key="6">
    <source>
        <dbReference type="ARBA" id="ARBA00022833"/>
    </source>
</evidence>
<dbReference type="InterPro" id="IPR013955">
    <property type="entry name" value="Rep_factor-A_C"/>
</dbReference>
<organism evidence="11 12">
    <name type="scientific">Olea europaea subsp. europaea</name>
    <dbReference type="NCBI Taxonomy" id="158383"/>
    <lineage>
        <taxon>Eukaryota</taxon>
        <taxon>Viridiplantae</taxon>
        <taxon>Streptophyta</taxon>
        <taxon>Embryophyta</taxon>
        <taxon>Tracheophyta</taxon>
        <taxon>Spermatophyta</taxon>
        <taxon>Magnoliopsida</taxon>
        <taxon>eudicotyledons</taxon>
        <taxon>Gunneridae</taxon>
        <taxon>Pentapetalae</taxon>
        <taxon>asterids</taxon>
        <taxon>lamiids</taxon>
        <taxon>Lamiales</taxon>
        <taxon>Oleaceae</taxon>
        <taxon>Oleeae</taxon>
        <taxon>Olea</taxon>
    </lineage>
</organism>
<evidence type="ECO:0000259" key="10">
    <source>
        <dbReference type="PROSITE" id="PS50158"/>
    </source>
</evidence>
<dbReference type="SMART" id="SM00343">
    <property type="entry name" value="ZnF_C2HC"/>
    <property type="match status" value="2"/>
</dbReference>
<dbReference type="Gramene" id="OE9A074127T1">
    <property type="protein sequence ID" value="OE9A074127C1"/>
    <property type="gene ID" value="OE9A074127"/>
</dbReference>
<evidence type="ECO:0000256" key="1">
    <source>
        <dbReference type="ARBA" id="ARBA00004123"/>
    </source>
</evidence>
<dbReference type="Gene3D" id="2.40.50.140">
    <property type="entry name" value="Nucleic acid-binding proteins"/>
    <property type="match status" value="3"/>
</dbReference>
<keyword evidence="3" id="KW-0235">DNA replication</keyword>
<dbReference type="FunFam" id="2.40.50.140:FF:000064">
    <property type="entry name" value="Replication protein A subunit"/>
    <property type="match status" value="1"/>
</dbReference>
<keyword evidence="4" id="KW-0479">Metal-binding</keyword>
<dbReference type="EMBL" id="CACTIH010000422">
    <property type="protein sequence ID" value="CAA2960609.1"/>
    <property type="molecule type" value="Genomic_DNA"/>
</dbReference>
<evidence type="ECO:0000313" key="11">
    <source>
        <dbReference type="EMBL" id="CAA2960609.1"/>
    </source>
</evidence>
<dbReference type="CDD" id="cd04475">
    <property type="entry name" value="RPA1_DBD_B"/>
    <property type="match status" value="1"/>
</dbReference>
<protein>
    <submittedName>
        <fullName evidence="11">Replication A 70 kDa DNA-binding subunit A</fullName>
    </submittedName>
</protein>
<dbReference type="FunFam" id="2.40.50.140:FF:000090">
    <property type="entry name" value="Replication protein A subunit"/>
    <property type="match status" value="1"/>
</dbReference>
<keyword evidence="5 9" id="KW-0863">Zinc-finger</keyword>
<dbReference type="InterPro" id="IPR031657">
    <property type="entry name" value="REPA_OB_2"/>
</dbReference>
<dbReference type="GO" id="GO:0008270">
    <property type="term" value="F:zinc ion binding"/>
    <property type="evidence" value="ECO:0007669"/>
    <property type="project" value="UniProtKB-KW"/>
</dbReference>
<dbReference type="PROSITE" id="PS50158">
    <property type="entry name" value="ZF_CCHC"/>
    <property type="match status" value="1"/>
</dbReference>
<dbReference type="GO" id="GO:0006289">
    <property type="term" value="P:nucleotide-excision repair"/>
    <property type="evidence" value="ECO:0007669"/>
    <property type="project" value="TreeGrafter"/>
</dbReference>
<dbReference type="GO" id="GO:0003684">
    <property type="term" value="F:damaged DNA binding"/>
    <property type="evidence" value="ECO:0007669"/>
    <property type="project" value="TreeGrafter"/>
</dbReference>
<evidence type="ECO:0000256" key="9">
    <source>
        <dbReference type="PROSITE-ProRule" id="PRU00047"/>
    </source>
</evidence>
<dbReference type="InterPro" id="IPR047192">
    <property type="entry name" value="Euk_RPA1_DBD_C"/>
</dbReference>
<evidence type="ECO:0000256" key="5">
    <source>
        <dbReference type="ARBA" id="ARBA00022771"/>
    </source>
</evidence>
<keyword evidence="8" id="KW-0539">Nucleus</keyword>
<dbReference type="AlphaFoldDB" id="A0A8S0Q180"/>
<comment type="subcellular location">
    <subcellularLocation>
        <location evidence="1">Nucleus</location>
    </subcellularLocation>
</comment>
<name>A0A8S0Q180_OLEEU</name>
<dbReference type="Gene3D" id="4.10.60.10">
    <property type="entry name" value="Zinc finger, CCHC-type"/>
    <property type="match status" value="1"/>
</dbReference>
<keyword evidence="12" id="KW-1185">Reference proteome</keyword>
<sequence length="616" mass="69526">MPQNNLTEGAIPMLFTDDAPKTGVKPVLQVAEITLLKTRNQNSNIERYRIWLSDGMFYQQGMLDQQLNDLVRSEKIQKGSIVQLNKFVLDFIKNCLIILIFDLDVLLEKCECIGEPTLFKTEGNNYSMTRTFVPVQTEIINPHLGAAGSVMDASWPNVASGVHVRSSGMVAERRPIAQNQQFHFCALSELEGTENSSIVDVIGVVSSVSPSSSVKTKRGIETPLRTLQLNDMSGRSVELTLWNNFCNIEGQILQTFCDSREFPVLAVKSCRVRDFYGKVVWTIPTSQLFIEPDLPEAHNLKAWFDNEGKNVNSISISRYTNMVQSDVRKTISQIKDERLGTSEKPDWVTVCATLALVEVDNFFYTACPICIKKVTDYGDGKWRCDRCNQLVDECDYRYILRMKIQDQTGFMWITAFQESGEEFLGRSAQDLYCLKYEEQDDETFSEVMRNVLYAKYLFTLKVKEETFNNEKRIKYALEKAEKVNLDSIAKFKMEVTGSLHLESREYAAPIMNHSRNTANMDRESGVPSQPGSYCDQYIGSRLPMTGSTSTYMSCKLCGGAGHGPENCPSPSIVNGLYRGSFGYGTSPWVTGSGETLKCFKCHLFGHWARDCPGFLQ</sequence>
<evidence type="ECO:0000256" key="7">
    <source>
        <dbReference type="ARBA" id="ARBA00023125"/>
    </source>
</evidence>
<dbReference type="FunFam" id="2.40.50.140:FF:000117">
    <property type="entry name" value="Replication protein A subunit"/>
    <property type="match status" value="1"/>
</dbReference>
<dbReference type="InterPro" id="IPR001878">
    <property type="entry name" value="Znf_CCHC"/>
</dbReference>
<dbReference type="Proteomes" id="UP000594638">
    <property type="component" value="Unassembled WGS sequence"/>
</dbReference>
<evidence type="ECO:0000256" key="3">
    <source>
        <dbReference type="ARBA" id="ARBA00022705"/>
    </source>
</evidence>
<dbReference type="Pfam" id="PF04057">
    <property type="entry name" value="Rep-A_N"/>
    <property type="match status" value="1"/>
</dbReference>
<dbReference type="Pfam" id="PF08646">
    <property type="entry name" value="Rep_fac-A_C"/>
    <property type="match status" value="1"/>
</dbReference>
<gene>
    <name evidence="11" type="ORF">OLEA9_A074127</name>
</gene>
<dbReference type="InterPro" id="IPR036875">
    <property type="entry name" value="Znf_CCHC_sf"/>
</dbReference>
<dbReference type="OrthoDB" id="1082814at2759"/>
<dbReference type="SUPFAM" id="SSF50249">
    <property type="entry name" value="Nucleic acid-binding proteins"/>
    <property type="match status" value="3"/>
</dbReference>
<dbReference type="PANTHER" id="PTHR23273">
    <property type="entry name" value="REPLICATION FACTOR A 1, RFA1"/>
    <property type="match status" value="1"/>
</dbReference>
<dbReference type="CDD" id="cd04477">
    <property type="entry name" value="RPA1N"/>
    <property type="match status" value="1"/>
</dbReference>
<comment type="similarity">
    <text evidence="2">Belongs to the replication factor A protein 1 family.</text>
</comment>
<keyword evidence="7 11" id="KW-0238">DNA-binding</keyword>
<keyword evidence="6" id="KW-0862">Zinc</keyword>